<dbReference type="Gene3D" id="1.20.910.10">
    <property type="entry name" value="Heme oxygenase-like"/>
    <property type="match status" value="1"/>
</dbReference>
<organism evidence="1 2">
    <name type="scientific">Actinomadura gamaensis</name>
    <dbReference type="NCBI Taxonomy" id="1763541"/>
    <lineage>
        <taxon>Bacteria</taxon>
        <taxon>Bacillati</taxon>
        <taxon>Actinomycetota</taxon>
        <taxon>Actinomycetes</taxon>
        <taxon>Streptosporangiales</taxon>
        <taxon>Thermomonosporaceae</taxon>
        <taxon>Actinomadura</taxon>
    </lineage>
</organism>
<proteinExistence type="predicted"/>
<keyword evidence="2" id="KW-1185">Reference proteome</keyword>
<dbReference type="EMBL" id="JBHSIT010000003">
    <property type="protein sequence ID" value="MFC4908136.1"/>
    <property type="molecule type" value="Genomic_DNA"/>
</dbReference>
<dbReference type="RefSeq" id="WP_378254479.1">
    <property type="nucleotide sequence ID" value="NZ_JBHSIT010000003.1"/>
</dbReference>
<dbReference type="SUPFAM" id="SSF48613">
    <property type="entry name" value="Heme oxygenase-like"/>
    <property type="match status" value="1"/>
</dbReference>
<dbReference type="Pfam" id="PF14518">
    <property type="entry name" value="Haem_oxygenas_2"/>
    <property type="match status" value="1"/>
</dbReference>
<keyword evidence="1" id="KW-0560">Oxidoreductase</keyword>
<dbReference type="SMART" id="SM01236">
    <property type="entry name" value="Haem_oxygenase_2"/>
    <property type="match status" value="1"/>
</dbReference>
<evidence type="ECO:0000313" key="2">
    <source>
        <dbReference type="Proteomes" id="UP001595872"/>
    </source>
</evidence>
<evidence type="ECO:0000313" key="1">
    <source>
        <dbReference type="EMBL" id="MFC4908136.1"/>
    </source>
</evidence>
<name>A0ABV9TXG1_9ACTN</name>
<reference evidence="2" key="1">
    <citation type="journal article" date="2019" name="Int. J. Syst. Evol. Microbiol.">
        <title>The Global Catalogue of Microorganisms (GCM) 10K type strain sequencing project: providing services to taxonomists for standard genome sequencing and annotation.</title>
        <authorList>
            <consortium name="The Broad Institute Genomics Platform"/>
            <consortium name="The Broad Institute Genome Sequencing Center for Infectious Disease"/>
            <person name="Wu L."/>
            <person name="Ma J."/>
        </authorList>
    </citation>
    <scope>NUCLEOTIDE SEQUENCE [LARGE SCALE GENOMIC DNA]</scope>
    <source>
        <strain evidence="2">KLKA75</strain>
    </source>
</reference>
<dbReference type="InterPro" id="IPR016084">
    <property type="entry name" value="Haem_Oase-like_multi-hlx"/>
</dbReference>
<gene>
    <name evidence="1" type="ORF">ACFPCY_12450</name>
</gene>
<dbReference type="Proteomes" id="UP001595872">
    <property type="component" value="Unassembled WGS sequence"/>
</dbReference>
<dbReference type="EC" id="1.-.-.-" evidence="1"/>
<accession>A0ABV9TXG1</accession>
<comment type="caution">
    <text evidence="1">The sequence shown here is derived from an EMBL/GenBank/DDBJ whole genome shotgun (WGS) entry which is preliminary data.</text>
</comment>
<sequence length="355" mass="39219">MTVPDVAGAPVPEPRGPLSEAVLAVLSGPPERDIVPPLLEAAWTATRWGSVDPYGDDLQLALYLCYELHYVGIEGVDPGWEWDPGLLRLRALMERTFLEALRADTGGEIDRSAAEETVLAELDALLVEPADGEGVSHYLRDEGARWQMREYVVHRSAYHLKEADPHAFLIPRLRGRAKASLVAVEFDEYGGGRPEAVHAQLFADMMDGLDLDSRYGRYLDVVPAPALAVVTMMSLFGLHRARRGAMVGHFAAAEITTAPSAARLARAMERLGEEERCARFFTEHIEADAVHEQVLRHDVVGDLLEREPELAADIAFGIRATNFLEERLGEHLLSNWRVGRSSLRRPLPSGASTDF</sequence>
<dbReference type="GO" id="GO:0016491">
    <property type="term" value="F:oxidoreductase activity"/>
    <property type="evidence" value="ECO:0007669"/>
    <property type="project" value="UniProtKB-KW"/>
</dbReference>
<protein>
    <submittedName>
        <fullName evidence="1">Iron-containing redox enzyme family protein</fullName>
        <ecNumber evidence="1">1.-.-.-</ecNumber>
    </submittedName>
</protein>